<gene>
    <name evidence="6" type="ORF">HNR46_002591</name>
</gene>
<evidence type="ECO:0000313" key="7">
    <source>
        <dbReference type="Proteomes" id="UP000557717"/>
    </source>
</evidence>
<dbReference type="PROSITE" id="PS51352">
    <property type="entry name" value="THIOREDOXIN_2"/>
    <property type="match status" value="1"/>
</dbReference>
<keyword evidence="7" id="KW-1185">Reference proteome</keyword>
<proteinExistence type="inferred from homology"/>
<dbReference type="InterPro" id="IPR003782">
    <property type="entry name" value="SCO1/SenC"/>
</dbReference>
<evidence type="ECO:0000256" key="3">
    <source>
        <dbReference type="PIRSR" id="PIRSR603782-1"/>
    </source>
</evidence>
<feature type="domain" description="Thioredoxin" evidence="5">
    <location>
        <begin position="24"/>
        <end position="224"/>
    </location>
</feature>
<accession>A0A840V5P1</accession>
<dbReference type="EMBL" id="JACHFD010000012">
    <property type="protein sequence ID" value="MBB5352346.1"/>
    <property type="molecule type" value="Genomic_DNA"/>
</dbReference>
<dbReference type="InterPro" id="IPR036249">
    <property type="entry name" value="Thioredoxin-like_sf"/>
</dbReference>
<dbReference type="Pfam" id="PF02630">
    <property type="entry name" value="SCO1-SenC"/>
    <property type="match status" value="1"/>
</dbReference>
<dbReference type="AlphaFoldDB" id="A0A840V5P1"/>
<name>A0A840V5P1_9BACT</name>
<protein>
    <submittedName>
        <fullName evidence="6">Cytochrome oxidase Cu insertion factor (SCO1/SenC/PrrC family)</fullName>
    </submittedName>
</protein>
<keyword evidence="3" id="KW-0479">Metal-binding</keyword>
<dbReference type="RefSeq" id="WP_184019306.1">
    <property type="nucleotide sequence ID" value="NZ_JACHFD010000012.1"/>
</dbReference>
<keyword evidence="4" id="KW-0812">Transmembrane</keyword>
<dbReference type="SUPFAM" id="SSF52833">
    <property type="entry name" value="Thioredoxin-like"/>
    <property type="match status" value="1"/>
</dbReference>
<keyword evidence="4" id="KW-1133">Transmembrane helix</keyword>
<dbReference type="PANTHER" id="PTHR12151">
    <property type="entry name" value="ELECTRON TRANSPORT PROTIN SCO1/SENC FAMILY MEMBER"/>
    <property type="match status" value="1"/>
</dbReference>
<evidence type="ECO:0000256" key="2">
    <source>
        <dbReference type="ARBA" id="ARBA00023008"/>
    </source>
</evidence>
<feature type="binding site" evidence="3">
    <location>
        <position position="181"/>
    </location>
    <ligand>
        <name>Cu cation</name>
        <dbReference type="ChEBI" id="CHEBI:23378"/>
    </ligand>
</feature>
<dbReference type="GO" id="GO:0046872">
    <property type="term" value="F:metal ion binding"/>
    <property type="evidence" value="ECO:0007669"/>
    <property type="project" value="UniProtKB-KW"/>
</dbReference>
<keyword evidence="4" id="KW-0472">Membrane</keyword>
<feature type="binding site" evidence="3">
    <location>
        <position position="85"/>
    </location>
    <ligand>
        <name>Cu cation</name>
        <dbReference type="ChEBI" id="CHEBI:23378"/>
    </ligand>
</feature>
<dbReference type="InterPro" id="IPR013766">
    <property type="entry name" value="Thioredoxin_domain"/>
</dbReference>
<evidence type="ECO:0000259" key="5">
    <source>
        <dbReference type="PROSITE" id="PS51352"/>
    </source>
</evidence>
<dbReference type="PANTHER" id="PTHR12151:SF25">
    <property type="entry name" value="LINALOOL DEHYDRATASE_ISOMERASE DOMAIN-CONTAINING PROTEIN"/>
    <property type="match status" value="1"/>
</dbReference>
<evidence type="ECO:0000256" key="1">
    <source>
        <dbReference type="ARBA" id="ARBA00010996"/>
    </source>
</evidence>
<sequence length="237" mass="26910">MKGKIVIIYGLVAVVSVGLLIFFMRVANAVPESELPPAKDVGAAKVETFFPIEENFEMVRQDGEKVSIEDLRGKVTVLTEFFAVCPHCAVRNGSELRELVKLYGDDADFRLVCISVDPETDGLEELKAYGEVLGAKPEQWWFASGGETAATHRYLEEVLRFFKIRERKDPLDIQSNGRYAHDLGLLLIDRDLNVVGKWPLADARSEEGRSRDPQLYERLKEDLHQHIEKQLDHERAQ</sequence>
<comment type="caution">
    <text evidence="6">The sequence shown here is derived from an EMBL/GenBank/DDBJ whole genome shotgun (WGS) entry which is preliminary data.</text>
</comment>
<evidence type="ECO:0000256" key="4">
    <source>
        <dbReference type="SAM" id="Phobius"/>
    </source>
</evidence>
<evidence type="ECO:0000313" key="6">
    <source>
        <dbReference type="EMBL" id="MBB5352346.1"/>
    </source>
</evidence>
<keyword evidence="2 3" id="KW-0186">Copper</keyword>
<comment type="similarity">
    <text evidence="1">Belongs to the SCO1/2 family.</text>
</comment>
<dbReference type="CDD" id="cd02968">
    <property type="entry name" value="SCO"/>
    <property type="match status" value="1"/>
</dbReference>
<organism evidence="6 7">
    <name type="scientific">Haloferula luteola</name>
    <dbReference type="NCBI Taxonomy" id="595692"/>
    <lineage>
        <taxon>Bacteria</taxon>
        <taxon>Pseudomonadati</taxon>
        <taxon>Verrucomicrobiota</taxon>
        <taxon>Verrucomicrobiia</taxon>
        <taxon>Verrucomicrobiales</taxon>
        <taxon>Verrucomicrobiaceae</taxon>
        <taxon>Haloferula</taxon>
    </lineage>
</organism>
<reference evidence="6 7" key="1">
    <citation type="submission" date="2020-08" db="EMBL/GenBank/DDBJ databases">
        <title>Genomic Encyclopedia of Type Strains, Phase IV (KMG-IV): sequencing the most valuable type-strain genomes for metagenomic binning, comparative biology and taxonomic classification.</title>
        <authorList>
            <person name="Goeker M."/>
        </authorList>
    </citation>
    <scope>NUCLEOTIDE SEQUENCE [LARGE SCALE GENOMIC DNA]</scope>
    <source>
        <strain evidence="6 7">YC6886</strain>
    </source>
</reference>
<dbReference type="Gene3D" id="3.40.30.10">
    <property type="entry name" value="Glutaredoxin"/>
    <property type="match status" value="1"/>
</dbReference>
<dbReference type="Proteomes" id="UP000557717">
    <property type="component" value="Unassembled WGS sequence"/>
</dbReference>
<feature type="transmembrane region" description="Helical" evidence="4">
    <location>
        <begin position="7"/>
        <end position="27"/>
    </location>
</feature>